<organism evidence="5 6">
    <name type="scientific">Prauserella flavalba</name>
    <dbReference type="NCBI Taxonomy" id="1477506"/>
    <lineage>
        <taxon>Bacteria</taxon>
        <taxon>Bacillati</taxon>
        <taxon>Actinomycetota</taxon>
        <taxon>Actinomycetes</taxon>
        <taxon>Pseudonocardiales</taxon>
        <taxon>Pseudonocardiaceae</taxon>
        <taxon>Prauserella</taxon>
    </lineage>
</organism>
<dbReference type="Pfam" id="PF12833">
    <property type="entry name" value="HTH_18"/>
    <property type="match status" value="1"/>
</dbReference>
<keyword evidence="2" id="KW-0238">DNA-binding</keyword>
<evidence type="ECO:0000256" key="2">
    <source>
        <dbReference type="ARBA" id="ARBA00023125"/>
    </source>
</evidence>
<dbReference type="AlphaFoldDB" id="A0A318LLI2"/>
<dbReference type="PANTHER" id="PTHR46796">
    <property type="entry name" value="HTH-TYPE TRANSCRIPTIONAL ACTIVATOR RHAS-RELATED"/>
    <property type="match status" value="1"/>
</dbReference>
<dbReference type="SMART" id="SM00342">
    <property type="entry name" value="HTH_ARAC"/>
    <property type="match status" value="1"/>
</dbReference>
<evidence type="ECO:0000259" key="4">
    <source>
        <dbReference type="PROSITE" id="PS01124"/>
    </source>
</evidence>
<dbReference type="InterPro" id="IPR050204">
    <property type="entry name" value="AraC_XylS_family_regulators"/>
</dbReference>
<reference evidence="5 6" key="1">
    <citation type="submission" date="2016-07" db="EMBL/GenBank/DDBJ databases">
        <title>Draft genome sequence of Prauserella sp. YIM 121212, isolated from alkaline soil.</title>
        <authorList>
            <person name="Ruckert C."/>
            <person name="Albersmeier A."/>
            <person name="Jiang C.-L."/>
            <person name="Jiang Y."/>
            <person name="Kalinowski J."/>
            <person name="Schneider O."/>
            <person name="Winkler A."/>
            <person name="Zotchev S.B."/>
        </authorList>
    </citation>
    <scope>NUCLEOTIDE SEQUENCE [LARGE SCALE GENOMIC DNA]</scope>
    <source>
        <strain evidence="5 6">YIM 121212</strain>
    </source>
</reference>
<dbReference type="InterPro" id="IPR035418">
    <property type="entry name" value="AraC-bd_2"/>
</dbReference>
<keyword evidence="1" id="KW-0805">Transcription regulation</keyword>
<dbReference type="Pfam" id="PF14525">
    <property type="entry name" value="AraC_binding_2"/>
    <property type="match status" value="1"/>
</dbReference>
<dbReference type="InterPro" id="IPR018062">
    <property type="entry name" value="HTH_AraC-typ_CS"/>
</dbReference>
<dbReference type="InterPro" id="IPR009057">
    <property type="entry name" value="Homeodomain-like_sf"/>
</dbReference>
<comment type="caution">
    <text evidence="5">The sequence shown here is derived from an EMBL/GenBank/DDBJ whole genome shotgun (WGS) entry which is preliminary data.</text>
</comment>
<name>A0A318LLI2_9PSEU</name>
<protein>
    <recommendedName>
        <fullName evidence="4">HTH araC/xylS-type domain-containing protein</fullName>
    </recommendedName>
</protein>
<dbReference type="Proteomes" id="UP000247892">
    <property type="component" value="Unassembled WGS sequence"/>
</dbReference>
<dbReference type="PROSITE" id="PS00041">
    <property type="entry name" value="HTH_ARAC_FAMILY_1"/>
    <property type="match status" value="1"/>
</dbReference>
<dbReference type="PROSITE" id="PS01124">
    <property type="entry name" value="HTH_ARAC_FAMILY_2"/>
    <property type="match status" value="1"/>
</dbReference>
<evidence type="ECO:0000313" key="6">
    <source>
        <dbReference type="Proteomes" id="UP000247892"/>
    </source>
</evidence>
<dbReference type="SUPFAM" id="SSF46689">
    <property type="entry name" value="Homeodomain-like"/>
    <property type="match status" value="2"/>
</dbReference>
<dbReference type="OrthoDB" id="5464689at2"/>
<evidence type="ECO:0000256" key="3">
    <source>
        <dbReference type="ARBA" id="ARBA00023163"/>
    </source>
</evidence>
<dbReference type="Gene3D" id="1.10.10.60">
    <property type="entry name" value="Homeodomain-like"/>
    <property type="match status" value="1"/>
</dbReference>
<proteinExistence type="predicted"/>
<dbReference type="GO" id="GO:0043565">
    <property type="term" value="F:sequence-specific DNA binding"/>
    <property type="evidence" value="ECO:0007669"/>
    <property type="project" value="InterPro"/>
</dbReference>
<gene>
    <name evidence="5" type="ORF">BA062_25315</name>
</gene>
<dbReference type="RefSeq" id="WP_110341099.1">
    <property type="nucleotide sequence ID" value="NZ_JBHVKT010000006.1"/>
</dbReference>
<keyword evidence="6" id="KW-1185">Reference proteome</keyword>
<keyword evidence="3" id="KW-0804">Transcription</keyword>
<evidence type="ECO:0000313" key="5">
    <source>
        <dbReference type="EMBL" id="PXY25491.1"/>
    </source>
</evidence>
<dbReference type="GO" id="GO:0003700">
    <property type="term" value="F:DNA-binding transcription factor activity"/>
    <property type="evidence" value="ECO:0007669"/>
    <property type="project" value="InterPro"/>
</dbReference>
<dbReference type="InterPro" id="IPR018060">
    <property type="entry name" value="HTH_AraC"/>
</dbReference>
<dbReference type="PANTHER" id="PTHR46796:SF12">
    <property type="entry name" value="HTH-TYPE DNA-BINDING TRANSCRIPTIONAL ACTIVATOR EUTR"/>
    <property type="match status" value="1"/>
</dbReference>
<evidence type="ECO:0000256" key="1">
    <source>
        <dbReference type="ARBA" id="ARBA00023015"/>
    </source>
</evidence>
<sequence length="332" mass="36112">MPGPASGSPIHPAETVLRTTSWDEACAAASAAYFPHRLSGLPGARSLDMDIRTVTMGPLTIGRLRYGADVRLECGELGIGYEVNIPTSGQVESVCGREEVASGPGRATVYLPVGRTSITRWSADCAQFGIKFERTYLETELERLLQHPARLPLRLAPSLDVSRGTGLSWLRLVRALVAQLGDTDALLRHRLVAGQLCSALTAGFLLATSHDYHAELAAAPPPARPKAVRRAIDVLESRPDEPWSVIDLAATVGSSVRRLQEGFRQYVGMSPMTYLREVRLRRAHEDLGRAAEEGRTVADVAHRWGFTHLGRFAAAYRKKYGVAPSHTLSLDG</sequence>
<feature type="domain" description="HTH araC/xylS-type" evidence="4">
    <location>
        <begin position="229"/>
        <end position="330"/>
    </location>
</feature>
<dbReference type="EMBL" id="MASU01000012">
    <property type="protein sequence ID" value="PXY25491.1"/>
    <property type="molecule type" value="Genomic_DNA"/>
</dbReference>
<accession>A0A318LLI2</accession>